<organism evidence="1 2">
    <name type="scientific">Streptococcus vestibularis</name>
    <dbReference type="NCBI Taxonomy" id="1343"/>
    <lineage>
        <taxon>Bacteria</taxon>
        <taxon>Bacillati</taxon>
        <taxon>Bacillota</taxon>
        <taxon>Bacilli</taxon>
        <taxon>Lactobacillales</taxon>
        <taxon>Streptococcaceae</taxon>
        <taxon>Streptococcus</taxon>
    </lineage>
</organism>
<dbReference type="AlphaFoldDB" id="A0AAW7QFZ2"/>
<sequence>MATVGIKMVTLALVDDNQKLIKGEDGLSASGLVQIDDSMLGTKTANISNLEGSVTKIPGNNKIQESYTNPSAPQVALDFNNLAFDIKQKAKGMKSDGKGGWVYSGKKPRVAMLLESETLDRKHSIYTGFGDGIMQETTANHGTDTDTAQTRANDILTYIANSTVAFNNQPYKVYFSGDEHFDKANMLKEVFGGYATSVAEHQ</sequence>
<dbReference type="InterPro" id="IPR006724">
    <property type="entry name" value="Phage_TTP"/>
</dbReference>
<evidence type="ECO:0000313" key="1">
    <source>
        <dbReference type="EMBL" id="MDN5269524.1"/>
    </source>
</evidence>
<evidence type="ECO:0000313" key="2">
    <source>
        <dbReference type="Proteomes" id="UP001172310"/>
    </source>
</evidence>
<proteinExistence type="predicted"/>
<name>A0AAW7QFZ2_STRVE</name>
<protein>
    <submittedName>
        <fullName evidence="1">Phage tail protein</fullName>
    </submittedName>
</protein>
<comment type="caution">
    <text evidence="1">The sequence shown here is derived from an EMBL/GenBank/DDBJ whole genome shotgun (WGS) entry which is preliminary data.</text>
</comment>
<gene>
    <name evidence="1" type="ORF">QY913_05150</name>
</gene>
<accession>A0AAW7QFZ2</accession>
<dbReference type="EMBL" id="JAUJGC010000022">
    <property type="protein sequence ID" value="MDN5269524.1"/>
    <property type="molecule type" value="Genomic_DNA"/>
</dbReference>
<dbReference type="Proteomes" id="UP001172310">
    <property type="component" value="Unassembled WGS sequence"/>
</dbReference>
<dbReference type="Pfam" id="PF04630">
    <property type="entry name" value="Phage_TTP_1"/>
    <property type="match status" value="1"/>
</dbReference>
<dbReference type="RefSeq" id="WP_301382229.1">
    <property type="nucleotide sequence ID" value="NZ_JASHBB010000001.1"/>
</dbReference>
<reference evidence="1" key="1">
    <citation type="submission" date="2023-07" db="EMBL/GenBank/DDBJ databases">
        <title>SVep1, a Temperate Phage of Human Oral Commensal Streptococcus vestibularis.</title>
        <authorList>
            <person name="Wu M."/>
            <person name="Zhu Y."/>
            <person name="Li Y."/>
        </authorList>
    </citation>
    <scope>NUCLEOTIDE SEQUENCE</scope>
    <source>
        <strain evidence="1">SVE8</strain>
    </source>
</reference>